<accession>A0A0H2SA47</accession>
<dbReference type="EMBL" id="KQ085954">
    <property type="protein sequence ID" value="KLO13746.1"/>
    <property type="molecule type" value="Genomic_DNA"/>
</dbReference>
<evidence type="ECO:0000256" key="3">
    <source>
        <dbReference type="ARBA" id="ARBA00022833"/>
    </source>
</evidence>
<evidence type="ECO:0000256" key="4">
    <source>
        <dbReference type="PROSITE-ProRule" id="PRU00134"/>
    </source>
</evidence>
<dbReference type="PROSITE" id="PS50865">
    <property type="entry name" value="ZF_MYND_2"/>
    <property type="match status" value="1"/>
</dbReference>
<dbReference type="Gene3D" id="1.10.220.160">
    <property type="match status" value="1"/>
</dbReference>
<dbReference type="InterPro" id="IPR002893">
    <property type="entry name" value="Znf_MYND"/>
</dbReference>
<evidence type="ECO:0000256" key="1">
    <source>
        <dbReference type="ARBA" id="ARBA00022723"/>
    </source>
</evidence>
<feature type="domain" description="MYND-type" evidence="5">
    <location>
        <begin position="455"/>
        <end position="497"/>
    </location>
</feature>
<dbReference type="STRING" id="27342.A0A0H2SA47"/>
<evidence type="ECO:0000313" key="6">
    <source>
        <dbReference type="EMBL" id="KLO13746.1"/>
    </source>
</evidence>
<organism evidence="6 7">
    <name type="scientific">Schizopora paradoxa</name>
    <dbReference type="NCBI Taxonomy" id="27342"/>
    <lineage>
        <taxon>Eukaryota</taxon>
        <taxon>Fungi</taxon>
        <taxon>Dikarya</taxon>
        <taxon>Basidiomycota</taxon>
        <taxon>Agaricomycotina</taxon>
        <taxon>Agaricomycetes</taxon>
        <taxon>Hymenochaetales</taxon>
        <taxon>Schizoporaceae</taxon>
        <taxon>Schizopora</taxon>
    </lineage>
</organism>
<dbReference type="AlphaFoldDB" id="A0A0H2SA47"/>
<dbReference type="PROSITE" id="PS01360">
    <property type="entry name" value="ZF_MYND_1"/>
    <property type="match status" value="1"/>
</dbReference>
<dbReference type="InParanoid" id="A0A0H2SA47"/>
<sequence length="665" mass="74854">MGSQKLKRPSNLPQAERETVGEYDGVLSKQVLAAARRGSFYELMQVSEALLSSKELFTAQLLDVLLCQFQSAVPTNMSSSTFLTDPGVQQRIGVFGALHLLFARKDAIVAKDIQALLKTTWPDTFSWMQYFYTANITNQYGTSGSDEFMLNMLIGVFLLFLVAQNDCDSKFVTKTPGAARLATQLCLKKALIIKEVQKGPIDMNTIIKPYEAIRVLFMTIQELEEQGDRILDEVVEAVRITGEGLTMPEILQNRIQIALRAGLEETKIFADLIQLTSRFTLNRLAHPIRQDIVEMDMVPFAVKSLAELAARVSINDCSNPDLLVSNSVVLGFEFICYMFNTRPGTQWVLQALNAGFLEMFVAWSPMFPFFPAADRERILLFLSTQFMPYLVSFPVLLASEDILKQMDAQKVRETVERSSEDTKLAWDMLEKTVSRRAAIGKVSWGVRAHRTKFVCDTCCKIDITSTFKKCAGCEKALYCSKSCQVKGWKERGHRKECKELKKQGLQENSLQISTRKLNDAILRDVAKCDAYENIEKLRIMAKEQVPGVHIDDVGIEIGYDAFPPTFHVFARPECIRARQASEQGVDVPSSSESSLEPRRFVGDKMRRLDKELTLLIVKVKDGEGNVCHPYGIAKFWDGMDDDDIAFEARVQAELHPSSPEGEEVC</sequence>
<keyword evidence="7" id="KW-1185">Reference proteome</keyword>
<reference evidence="6 7" key="1">
    <citation type="submission" date="2015-04" db="EMBL/GenBank/DDBJ databases">
        <title>Complete genome sequence of Schizopora paradoxa KUC8140, a cosmopolitan wood degrader in East Asia.</title>
        <authorList>
            <consortium name="DOE Joint Genome Institute"/>
            <person name="Min B."/>
            <person name="Park H."/>
            <person name="Jang Y."/>
            <person name="Kim J.-J."/>
            <person name="Kim K.H."/>
            <person name="Pangilinan J."/>
            <person name="Lipzen A."/>
            <person name="Riley R."/>
            <person name="Grigoriev I.V."/>
            <person name="Spatafora J.W."/>
            <person name="Choi I.-G."/>
        </authorList>
    </citation>
    <scope>NUCLEOTIDE SEQUENCE [LARGE SCALE GENOMIC DNA]</scope>
    <source>
        <strain evidence="6 7">KUC8140</strain>
    </source>
</reference>
<name>A0A0H2SA47_9AGAM</name>
<dbReference type="OrthoDB" id="3040823at2759"/>
<dbReference type="Pfam" id="PF01753">
    <property type="entry name" value="zf-MYND"/>
    <property type="match status" value="1"/>
</dbReference>
<dbReference type="Gene3D" id="6.10.140.2220">
    <property type="match status" value="1"/>
</dbReference>
<gene>
    <name evidence="6" type="ORF">SCHPADRAFT_997070</name>
</gene>
<dbReference type="Proteomes" id="UP000053477">
    <property type="component" value="Unassembled WGS sequence"/>
</dbReference>
<dbReference type="SUPFAM" id="SSF144232">
    <property type="entry name" value="HIT/MYND zinc finger-like"/>
    <property type="match status" value="1"/>
</dbReference>
<proteinExistence type="predicted"/>
<keyword evidence="1" id="KW-0479">Metal-binding</keyword>
<evidence type="ECO:0000313" key="7">
    <source>
        <dbReference type="Proteomes" id="UP000053477"/>
    </source>
</evidence>
<evidence type="ECO:0000259" key="5">
    <source>
        <dbReference type="PROSITE" id="PS50865"/>
    </source>
</evidence>
<keyword evidence="2 4" id="KW-0863">Zinc-finger</keyword>
<dbReference type="GO" id="GO:0008270">
    <property type="term" value="F:zinc ion binding"/>
    <property type="evidence" value="ECO:0007669"/>
    <property type="project" value="UniProtKB-KW"/>
</dbReference>
<keyword evidence="3" id="KW-0862">Zinc</keyword>
<evidence type="ECO:0000256" key="2">
    <source>
        <dbReference type="ARBA" id="ARBA00022771"/>
    </source>
</evidence>
<protein>
    <recommendedName>
        <fullName evidence="5">MYND-type domain-containing protein</fullName>
    </recommendedName>
</protein>